<name>A0A834NTX7_VESGE</name>
<organism evidence="1 2">
    <name type="scientific">Vespula germanica</name>
    <name type="common">German yellow jacket</name>
    <name type="synonym">Paravespula germanica</name>
    <dbReference type="NCBI Taxonomy" id="30212"/>
    <lineage>
        <taxon>Eukaryota</taxon>
        <taxon>Metazoa</taxon>
        <taxon>Ecdysozoa</taxon>
        <taxon>Arthropoda</taxon>
        <taxon>Hexapoda</taxon>
        <taxon>Insecta</taxon>
        <taxon>Pterygota</taxon>
        <taxon>Neoptera</taxon>
        <taxon>Endopterygota</taxon>
        <taxon>Hymenoptera</taxon>
        <taxon>Apocrita</taxon>
        <taxon>Aculeata</taxon>
        <taxon>Vespoidea</taxon>
        <taxon>Vespidae</taxon>
        <taxon>Vespinae</taxon>
        <taxon>Vespula</taxon>
    </lineage>
</organism>
<dbReference type="EMBL" id="JACSDZ010000001">
    <property type="protein sequence ID" value="KAF7417875.1"/>
    <property type="molecule type" value="Genomic_DNA"/>
</dbReference>
<gene>
    <name evidence="1" type="ORF">HZH68_000528</name>
</gene>
<reference evidence="1" key="1">
    <citation type="journal article" date="2020" name="G3 (Bethesda)">
        <title>High-Quality Assemblies for Three Invasive Social Wasps from the &lt;i&gt;Vespula&lt;/i&gt; Genus.</title>
        <authorList>
            <person name="Harrop T.W.R."/>
            <person name="Guhlin J."/>
            <person name="McLaughlin G.M."/>
            <person name="Permina E."/>
            <person name="Stockwell P."/>
            <person name="Gilligan J."/>
            <person name="Le Lec M.F."/>
            <person name="Gruber M.A.M."/>
            <person name="Quinn O."/>
            <person name="Lovegrove M."/>
            <person name="Duncan E.J."/>
            <person name="Remnant E.J."/>
            <person name="Van Eeckhoven J."/>
            <person name="Graham B."/>
            <person name="Knapp R.A."/>
            <person name="Langford K.W."/>
            <person name="Kronenberg Z."/>
            <person name="Press M.O."/>
            <person name="Eacker S.M."/>
            <person name="Wilson-Rankin E.E."/>
            <person name="Purcell J."/>
            <person name="Lester P.J."/>
            <person name="Dearden P.K."/>
        </authorList>
    </citation>
    <scope>NUCLEOTIDE SEQUENCE</scope>
    <source>
        <strain evidence="1">Linc-1</strain>
    </source>
</reference>
<dbReference type="Proteomes" id="UP000617340">
    <property type="component" value="Unassembled WGS sequence"/>
</dbReference>
<keyword evidence="2" id="KW-1185">Reference proteome</keyword>
<dbReference type="InterPro" id="IPR029676">
    <property type="entry name" value="CFAP221"/>
</dbReference>
<evidence type="ECO:0000313" key="1">
    <source>
        <dbReference type="EMBL" id="KAF7417875.1"/>
    </source>
</evidence>
<dbReference type="PANTHER" id="PTHR46500:SF1">
    <property type="entry name" value="CILIA- AND FLAGELLA-ASSOCIATED PROTEIN 221"/>
    <property type="match status" value="1"/>
</dbReference>
<accession>A0A834NTX7</accession>
<comment type="caution">
    <text evidence="1">The sequence shown here is derived from an EMBL/GenBank/DDBJ whole genome shotgun (WGS) entry which is preliminary data.</text>
</comment>
<evidence type="ECO:0000313" key="2">
    <source>
        <dbReference type="Proteomes" id="UP000617340"/>
    </source>
</evidence>
<sequence>MNTIVIIDKKLLSTNLPLRGGTSVLMYFNMNLNIVCESPNINDIKTKCSNVQSLTTEIFVNSTFKSIFRKKVNFGNIPLGYMVHHIILIHPIPNKKISYVVLPFIKNSCIDIYPLKGNVRPDCKPAEIMVIYRPLRYITLNFELQIYIPELCKTQIITFYADTKPRLQRNLHEDIYRHKKCIETKINKLTKRKPILLKKTYPTLKYKLRTDICKEHPQYEKKSLEWSYKFHMMQVVNQIYDKYYENFHDEHELRGPLNIYLSEMIEHKLKLQDLFLYKSEIYRKENNRTMFHHKPKVGFDAKFLSIKELQIITMERKFNWVYYKCSIVTTQFKELINRDKSIKIKQRILRTALKYPETTITLDTNKKWSLYYCKINTFIEAARKIILQNRLIKILKKLKNLTLFQAEILEMNDQSNEK</sequence>
<dbReference type="GO" id="GO:0044458">
    <property type="term" value="P:motile cilium assembly"/>
    <property type="evidence" value="ECO:0007669"/>
    <property type="project" value="TreeGrafter"/>
</dbReference>
<protein>
    <submittedName>
        <fullName evidence="1">Uncharacterized protein</fullName>
    </submittedName>
</protein>
<dbReference type="GO" id="GO:0003341">
    <property type="term" value="P:cilium movement"/>
    <property type="evidence" value="ECO:0007669"/>
    <property type="project" value="InterPro"/>
</dbReference>
<dbReference type="AlphaFoldDB" id="A0A834NTX7"/>
<dbReference type="GO" id="GO:0097729">
    <property type="term" value="C:9+2 motile cilium"/>
    <property type="evidence" value="ECO:0007669"/>
    <property type="project" value="TreeGrafter"/>
</dbReference>
<proteinExistence type="predicted"/>
<dbReference type="PANTHER" id="PTHR46500">
    <property type="entry name" value="CILIA- AND FLAGELLA-ASSOCIATED PROTEIN 221"/>
    <property type="match status" value="1"/>
</dbReference>